<gene>
    <name evidence="1" type="ORF">F4559_004416</name>
</gene>
<dbReference type="Gene3D" id="2.30.29.80">
    <property type="match status" value="1"/>
</dbReference>
<comment type="caution">
    <text evidence="1">The sequence shown here is derived from an EMBL/GenBank/DDBJ whole genome shotgun (WGS) entry which is preliminary data.</text>
</comment>
<dbReference type="AlphaFoldDB" id="A0A7W7T5P5"/>
<accession>A0A7W7T5P5</accession>
<evidence type="ECO:0000313" key="2">
    <source>
        <dbReference type="Proteomes" id="UP000542674"/>
    </source>
</evidence>
<keyword evidence="2" id="KW-1185">Reference proteome</keyword>
<reference evidence="1 2" key="1">
    <citation type="submission" date="2020-08" db="EMBL/GenBank/DDBJ databases">
        <title>Sequencing the genomes of 1000 actinobacteria strains.</title>
        <authorList>
            <person name="Klenk H.-P."/>
        </authorList>
    </citation>
    <scope>NUCLEOTIDE SEQUENCE [LARGE SCALE GENOMIC DNA]</scope>
    <source>
        <strain evidence="1 2">DSM 45084</strain>
    </source>
</reference>
<organism evidence="1 2">
    <name type="scientific">Saccharothrix violaceirubra</name>
    <dbReference type="NCBI Taxonomy" id="413306"/>
    <lineage>
        <taxon>Bacteria</taxon>
        <taxon>Bacillati</taxon>
        <taxon>Actinomycetota</taxon>
        <taxon>Actinomycetes</taxon>
        <taxon>Pseudonocardiales</taxon>
        <taxon>Pseudonocardiaceae</taxon>
        <taxon>Saccharothrix</taxon>
    </lineage>
</organism>
<dbReference type="SUPFAM" id="SSF160113">
    <property type="entry name" value="YegP-like"/>
    <property type="match status" value="1"/>
</dbReference>
<dbReference type="InterPro" id="IPR036913">
    <property type="entry name" value="YegP-like_sf"/>
</dbReference>
<protein>
    <submittedName>
        <fullName evidence="1">Uncharacterized protein</fullName>
    </submittedName>
</protein>
<dbReference type="EMBL" id="JACHJS010000001">
    <property type="protein sequence ID" value="MBB4967057.1"/>
    <property type="molecule type" value="Genomic_DNA"/>
</dbReference>
<dbReference type="RefSeq" id="WP_184671448.1">
    <property type="nucleotide sequence ID" value="NZ_JACHJS010000001.1"/>
</dbReference>
<name>A0A7W7T5P5_9PSEU</name>
<proteinExistence type="predicted"/>
<evidence type="ECO:0000313" key="1">
    <source>
        <dbReference type="EMBL" id="MBB4967057.1"/>
    </source>
</evidence>
<dbReference type="Proteomes" id="UP000542674">
    <property type="component" value="Unassembled WGS sequence"/>
</dbReference>
<sequence length="126" mass="13855">MARFQCYRTVQTGVRWRLLGGNNRVLGVGVRVHLDQAAALAEIEVVRVDGAMADFTIEHADNGAWWWRLGGLARSAQGFARRVDAELAAARFRDRVADAALDPVLAVFQPGRRGRSSRGRSQRPAG</sequence>